<keyword evidence="2" id="KW-0456">Lyase</keyword>
<dbReference type="GO" id="GO:0030976">
    <property type="term" value="F:thiamine pyrophosphate binding"/>
    <property type="evidence" value="ECO:0007669"/>
    <property type="project" value="InterPro"/>
</dbReference>
<dbReference type="Proteomes" id="UP000295433">
    <property type="component" value="Unassembled WGS sequence"/>
</dbReference>
<proteinExistence type="predicted"/>
<name>A0A4R3VQ03_9GAMM</name>
<evidence type="ECO:0000259" key="3">
    <source>
        <dbReference type="Pfam" id="PF02776"/>
    </source>
</evidence>
<dbReference type="SUPFAM" id="SSF52518">
    <property type="entry name" value="Thiamin diphosphate-binding fold (THDP-binding)"/>
    <property type="match status" value="1"/>
</dbReference>
<dbReference type="CDD" id="cd07035">
    <property type="entry name" value="TPP_PYR_POX_like"/>
    <property type="match status" value="1"/>
</dbReference>
<feature type="domain" description="Thiamine pyrophosphate enzyme N-terminal TPP-binding" evidence="3">
    <location>
        <begin position="15"/>
        <end position="94"/>
    </location>
</feature>
<dbReference type="PANTHER" id="PTHR42818">
    <property type="entry name" value="SULFOPYRUVATE DECARBOXYLASE SUBUNIT ALPHA"/>
    <property type="match status" value="1"/>
</dbReference>
<organism evidence="4 5">
    <name type="scientific">Samsonia erythrinae</name>
    <dbReference type="NCBI Taxonomy" id="160434"/>
    <lineage>
        <taxon>Bacteria</taxon>
        <taxon>Pseudomonadati</taxon>
        <taxon>Pseudomonadota</taxon>
        <taxon>Gammaproteobacteria</taxon>
        <taxon>Enterobacterales</taxon>
        <taxon>Pectobacteriaceae</taxon>
        <taxon>Samsonia</taxon>
    </lineage>
</organism>
<accession>A0A4R3VQ03</accession>
<dbReference type="GO" id="GO:0016831">
    <property type="term" value="F:carboxy-lyase activity"/>
    <property type="evidence" value="ECO:0007669"/>
    <property type="project" value="UniProtKB-KW"/>
</dbReference>
<gene>
    <name evidence="4" type="ORF">EDC54_104244</name>
</gene>
<keyword evidence="4" id="KW-0670">Pyruvate</keyword>
<evidence type="ECO:0000313" key="4">
    <source>
        <dbReference type="EMBL" id="TCV06335.1"/>
    </source>
</evidence>
<reference evidence="4 5" key="1">
    <citation type="submission" date="2019-03" db="EMBL/GenBank/DDBJ databases">
        <title>Genomic Encyclopedia of Type Strains, Phase IV (KMG-IV): sequencing the most valuable type-strain genomes for metagenomic binning, comparative biology and taxonomic classification.</title>
        <authorList>
            <person name="Goeker M."/>
        </authorList>
    </citation>
    <scope>NUCLEOTIDE SEQUENCE [LARGE SCALE GENOMIC DNA]</scope>
    <source>
        <strain evidence="4 5">DSM 16730</strain>
    </source>
</reference>
<evidence type="ECO:0000256" key="1">
    <source>
        <dbReference type="ARBA" id="ARBA00022793"/>
    </source>
</evidence>
<keyword evidence="5" id="KW-1185">Reference proteome</keyword>
<dbReference type="InterPro" id="IPR012001">
    <property type="entry name" value="Thiamin_PyroP_enz_TPP-bd_dom"/>
</dbReference>
<protein>
    <submittedName>
        <fullName evidence="4">Sulfopyruvate decarboxylase subunit alpha</fullName>
    </submittedName>
</protein>
<dbReference type="Pfam" id="PF02776">
    <property type="entry name" value="TPP_enzyme_N"/>
    <property type="match status" value="1"/>
</dbReference>
<dbReference type="OrthoDB" id="9785953at2"/>
<evidence type="ECO:0000313" key="5">
    <source>
        <dbReference type="Proteomes" id="UP000295433"/>
    </source>
</evidence>
<dbReference type="InterPro" id="IPR051818">
    <property type="entry name" value="TPP_dependent_decarboxylase"/>
</dbReference>
<dbReference type="AlphaFoldDB" id="A0A4R3VQ03"/>
<dbReference type="InterPro" id="IPR029061">
    <property type="entry name" value="THDP-binding"/>
</dbReference>
<keyword evidence="1" id="KW-0210">Decarboxylase</keyword>
<dbReference type="Gene3D" id="3.40.50.970">
    <property type="match status" value="1"/>
</dbReference>
<comment type="caution">
    <text evidence="4">The sequence shown here is derived from an EMBL/GenBank/DDBJ whole genome shotgun (WGS) entry which is preliminary data.</text>
</comment>
<evidence type="ECO:0000256" key="2">
    <source>
        <dbReference type="ARBA" id="ARBA00023239"/>
    </source>
</evidence>
<dbReference type="EMBL" id="SMBY01000004">
    <property type="protein sequence ID" value="TCV06335.1"/>
    <property type="molecule type" value="Genomic_DNA"/>
</dbReference>
<dbReference type="PANTHER" id="PTHR42818:SF1">
    <property type="entry name" value="SULFOPYRUVATE DECARBOXYLASE"/>
    <property type="match status" value="1"/>
</dbReference>
<sequence length="173" mass="18767">MTIDNIVLPPPAERARQLAGTLNKVGITSQVGTPCGILAPLWKYLDTQNERERLITISREDTALSYAAGQALAGGYPAVFMQNSGFGNCVNIMASLICPFKLRVVLIISLRGTGNDTTPENTEMGKVTASILEQWKVPIISLLTPTDEIAVFELNQNGPMAILISPEYFGWCP</sequence>
<dbReference type="RefSeq" id="WP_132455590.1">
    <property type="nucleotide sequence ID" value="NZ_JAWIZJ010000004.1"/>
</dbReference>